<organism evidence="1">
    <name type="scientific">marine sediment metagenome</name>
    <dbReference type="NCBI Taxonomy" id="412755"/>
    <lineage>
        <taxon>unclassified sequences</taxon>
        <taxon>metagenomes</taxon>
        <taxon>ecological metagenomes</taxon>
    </lineage>
</organism>
<protein>
    <submittedName>
        <fullName evidence="1">Uncharacterized protein</fullName>
    </submittedName>
</protein>
<evidence type="ECO:0000313" key="1">
    <source>
        <dbReference type="EMBL" id="GAH03509.1"/>
    </source>
</evidence>
<sequence length="33" mass="4025">MMYVKEKREITNTKYQEICGVKKRQATDDLKYL</sequence>
<proteinExistence type="predicted"/>
<gene>
    <name evidence="1" type="ORF">S01H4_47991</name>
</gene>
<reference evidence="1" key="1">
    <citation type="journal article" date="2014" name="Front. Microbiol.">
        <title>High frequency of phylogenetically diverse reductive dehalogenase-homologous genes in deep subseafloor sedimentary metagenomes.</title>
        <authorList>
            <person name="Kawai M."/>
            <person name="Futagami T."/>
            <person name="Toyoda A."/>
            <person name="Takaki Y."/>
            <person name="Nishi S."/>
            <person name="Hori S."/>
            <person name="Arai W."/>
            <person name="Tsubouchi T."/>
            <person name="Morono Y."/>
            <person name="Uchiyama I."/>
            <person name="Ito T."/>
            <person name="Fujiyama A."/>
            <person name="Inagaki F."/>
            <person name="Takami H."/>
        </authorList>
    </citation>
    <scope>NUCLEOTIDE SEQUENCE</scope>
    <source>
        <strain evidence="1">Expedition CK06-06</strain>
    </source>
</reference>
<feature type="non-terminal residue" evidence="1">
    <location>
        <position position="33"/>
    </location>
</feature>
<dbReference type="AlphaFoldDB" id="X1DEQ0"/>
<name>X1DEQ0_9ZZZZ</name>
<comment type="caution">
    <text evidence="1">The sequence shown here is derived from an EMBL/GenBank/DDBJ whole genome shotgun (WGS) entry which is preliminary data.</text>
</comment>
<accession>X1DEQ0</accession>
<dbReference type="EMBL" id="BART01027010">
    <property type="protein sequence ID" value="GAH03509.1"/>
    <property type="molecule type" value="Genomic_DNA"/>
</dbReference>